<dbReference type="AlphaFoldDB" id="A0A0B5CQP1"/>
<gene>
    <name evidence="1" type="ORF">NELON_06510</name>
</gene>
<reference evidence="2" key="1">
    <citation type="submission" date="2014-05" db="EMBL/GenBank/DDBJ databases">
        <title>Complete Genome sequence of Neisseria elongata subsp. glycolytica.</title>
        <authorList>
            <person name="Veyrier F.J."/>
            <person name="Taha M.-K."/>
        </authorList>
    </citation>
    <scope>NUCLEOTIDE SEQUENCE [LARGE SCALE GENOMIC DNA]</scope>
    <source>
        <strain evidence="2">ATCC 29315</strain>
    </source>
</reference>
<dbReference type="HOGENOM" id="CLU_2684066_0_0_4"/>
<keyword evidence="2" id="KW-1185">Reference proteome</keyword>
<dbReference type="EMBL" id="CP007726">
    <property type="protein sequence ID" value="AJE18576.1"/>
    <property type="molecule type" value="Genomic_DNA"/>
</dbReference>
<evidence type="ECO:0000313" key="2">
    <source>
        <dbReference type="Proteomes" id="UP000031392"/>
    </source>
</evidence>
<name>A0A0B5CQP1_NEIEG</name>
<reference evidence="1 2" key="2">
    <citation type="journal article" date="2015" name="PLoS Genet.">
        <title>Common Cell Shape Evolution of Two Nasopharyngeal Pathogens.</title>
        <authorList>
            <person name="Veyrier F.J."/>
            <person name="Biais N."/>
            <person name="Morales P."/>
            <person name="Belkacem N."/>
            <person name="Guilhen C."/>
            <person name="Ranjeva S."/>
            <person name="Sismeiro O."/>
            <person name="Pehau-Arnaudet G."/>
            <person name="Rocha E.P."/>
            <person name="Werts C."/>
            <person name="Taha M.K."/>
            <person name="Boneca I.G."/>
        </authorList>
    </citation>
    <scope>NUCLEOTIDE SEQUENCE [LARGE SCALE GENOMIC DNA]</scope>
    <source>
        <strain evidence="1 2">ATCC 29315</strain>
    </source>
</reference>
<dbReference type="Proteomes" id="UP000031392">
    <property type="component" value="Chromosome"/>
</dbReference>
<organism evidence="1 2">
    <name type="scientific">Neisseria elongata subsp. glycolytica ATCC 29315</name>
    <dbReference type="NCBI Taxonomy" id="546263"/>
    <lineage>
        <taxon>Bacteria</taxon>
        <taxon>Pseudomonadati</taxon>
        <taxon>Pseudomonadota</taxon>
        <taxon>Betaproteobacteria</taxon>
        <taxon>Neisseriales</taxon>
        <taxon>Neisseriaceae</taxon>
        <taxon>Neisseria</taxon>
    </lineage>
</organism>
<proteinExistence type="predicted"/>
<dbReference type="KEGG" id="nel:NELON_06510"/>
<protein>
    <submittedName>
        <fullName evidence="1">Uncharacterized protein</fullName>
    </submittedName>
</protein>
<dbReference type="PATRIC" id="fig|546263.7.peg.1394"/>
<accession>A0A0B5CQP1</accession>
<sequence length="74" mass="8563">MKNMIPDISRKAVLLKKTNIFQKIKFASRKAEKLRRLKQFCKVGQYFAGLNLIRYGLQSVALQTVVRNPPTIKN</sequence>
<evidence type="ECO:0000313" key="1">
    <source>
        <dbReference type="EMBL" id="AJE18576.1"/>
    </source>
</evidence>